<dbReference type="Proteomes" id="UP000032142">
    <property type="component" value="Unassembled WGS sequence"/>
</dbReference>
<evidence type="ECO:0000313" key="2">
    <source>
        <dbReference type="Proteomes" id="UP000032142"/>
    </source>
</evidence>
<keyword evidence="2" id="KW-1185">Reference proteome</keyword>
<accession>A0A0B0NI16</accession>
<reference evidence="2" key="1">
    <citation type="submission" date="2014-09" db="EMBL/GenBank/DDBJ databases">
        <authorList>
            <person name="Mudge J."/>
            <person name="Ramaraj T."/>
            <person name="Lindquist I.E."/>
            <person name="Bharti A.K."/>
            <person name="Sundararajan A."/>
            <person name="Cameron C.T."/>
            <person name="Woodward J.E."/>
            <person name="May G.D."/>
            <person name="Brubaker C."/>
            <person name="Broadhvest J."/>
            <person name="Wilkins T.A."/>
        </authorList>
    </citation>
    <scope>NUCLEOTIDE SEQUENCE</scope>
    <source>
        <strain evidence="2">cv. AKA8401</strain>
    </source>
</reference>
<dbReference type="EMBL" id="KN401078">
    <property type="protein sequence ID" value="KHG14203.1"/>
    <property type="molecule type" value="Genomic_DNA"/>
</dbReference>
<proteinExistence type="predicted"/>
<evidence type="ECO:0000313" key="1">
    <source>
        <dbReference type="EMBL" id="KHG14203.1"/>
    </source>
</evidence>
<dbReference type="AlphaFoldDB" id="A0A0B0NI16"/>
<protein>
    <submittedName>
        <fullName evidence="1">Uncharacterized protein</fullName>
    </submittedName>
</protein>
<name>A0A0B0NI16_GOSAR</name>
<gene>
    <name evidence="1" type="ORF">F383_17161</name>
</gene>
<organism evidence="1 2">
    <name type="scientific">Gossypium arboreum</name>
    <name type="common">Tree cotton</name>
    <name type="synonym">Gossypium nanking</name>
    <dbReference type="NCBI Taxonomy" id="29729"/>
    <lineage>
        <taxon>Eukaryota</taxon>
        <taxon>Viridiplantae</taxon>
        <taxon>Streptophyta</taxon>
        <taxon>Embryophyta</taxon>
        <taxon>Tracheophyta</taxon>
        <taxon>Spermatophyta</taxon>
        <taxon>Magnoliopsida</taxon>
        <taxon>eudicotyledons</taxon>
        <taxon>Gunneridae</taxon>
        <taxon>Pentapetalae</taxon>
        <taxon>rosids</taxon>
        <taxon>malvids</taxon>
        <taxon>Malvales</taxon>
        <taxon>Malvaceae</taxon>
        <taxon>Malvoideae</taxon>
        <taxon>Gossypium</taxon>
    </lineage>
</organism>
<sequence length="22" mass="2520">MWTKIGHLRSQFSTHFGSSLQA</sequence>